<evidence type="ECO:0000313" key="1">
    <source>
        <dbReference type="EMBL" id="KAK6745864.1"/>
    </source>
</evidence>
<gene>
    <name evidence="1" type="primary">Necator_chrIII.g12918</name>
    <name evidence="1" type="ORF">RB195_012151</name>
</gene>
<accession>A0ABR1D5Q3</accession>
<protein>
    <submittedName>
        <fullName evidence="1">Uncharacterized protein</fullName>
    </submittedName>
</protein>
<dbReference type="Proteomes" id="UP001303046">
    <property type="component" value="Unassembled WGS sequence"/>
</dbReference>
<sequence length="80" mass="9404">MLVIKQHLLDEENIMRSEDLNIMRKLFWKEKCLKMCTQLHRCVIAVIPGILKRIVTSIKIRITLDYSLLNFFSSLSLKAV</sequence>
<keyword evidence="2" id="KW-1185">Reference proteome</keyword>
<comment type="caution">
    <text evidence="1">The sequence shown here is derived from an EMBL/GenBank/DDBJ whole genome shotgun (WGS) entry which is preliminary data.</text>
</comment>
<reference evidence="1 2" key="1">
    <citation type="submission" date="2023-08" db="EMBL/GenBank/DDBJ databases">
        <title>A Necator americanus chromosomal reference genome.</title>
        <authorList>
            <person name="Ilik V."/>
            <person name="Petrzelkova K.J."/>
            <person name="Pardy F."/>
            <person name="Fuh T."/>
            <person name="Niatou-Singa F.S."/>
            <person name="Gouil Q."/>
            <person name="Baker L."/>
            <person name="Ritchie M.E."/>
            <person name="Jex A.R."/>
            <person name="Gazzola D."/>
            <person name="Li H."/>
            <person name="Toshio Fujiwara R."/>
            <person name="Zhan B."/>
            <person name="Aroian R.V."/>
            <person name="Pafco B."/>
            <person name="Schwarz E.M."/>
        </authorList>
    </citation>
    <scope>NUCLEOTIDE SEQUENCE [LARGE SCALE GENOMIC DNA]</scope>
    <source>
        <strain evidence="1 2">Aroian</strain>
        <tissue evidence="1">Whole animal</tissue>
    </source>
</reference>
<evidence type="ECO:0000313" key="2">
    <source>
        <dbReference type="Proteomes" id="UP001303046"/>
    </source>
</evidence>
<organism evidence="1 2">
    <name type="scientific">Necator americanus</name>
    <name type="common">Human hookworm</name>
    <dbReference type="NCBI Taxonomy" id="51031"/>
    <lineage>
        <taxon>Eukaryota</taxon>
        <taxon>Metazoa</taxon>
        <taxon>Ecdysozoa</taxon>
        <taxon>Nematoda</taxon>
        <taxon>Chromadorea</taxon>
        <taxon>Rhabditida</taxon>
        <taxon>Rhabditina</taxon>
        <taxon>Rhabditomorpha</taxon>
        <taxon>Strongyloidea</taxon>
        <taxon>Ancylostomatidae</taxon>
        <taxon>Bunostominae</taxon>
        <taxon>Necator</taxon>
    </lineage>
</organism>
<proteinExistence type="predicted"/>
<dbReference type="EMBL" id="JAVFWL010000003">
    <property type="protein sequence ID" value="KAK6745864.1"/>
    <property type="molecule type" value="Genomic_DNA"/>
</dbReference>
<name>A0ABR1D5Q3_NECAM</name>